<keyword evidence="5 10" id="KW-0548">Nucleotidyltransferase</keyword>
<evidence type="ECO:0000256" key="1">
    <source>
        <dbReference type="ARBA" id="ARBA00000877"/>
    </source>
</evidence>
<evidence type="ECO:0000256" key="8">
    <source>
        <dbReference type="ARBA" id="ARBA00022989"/>
    </source>
</evidence>
<dbReference type="GO" id="GO:0005524">
    <property type="term" value="F:ATP binding"/>
    <property type="evidence" value="ECO:0007669"/>
    <property type="project" value="UniProtKB-UniRule"/>
</dbReference>
<dbReference type="InterPro" id="IPR036888">
    <property type="entry name" value="DNA_integrity_DisA_N_sf"/>
</dbReference>
<dbReference type="KEGG" id="vin:AKJ08_2019"/>
<evidence type="ECO:0000313" key="12">
    <source>
        <dbReference type="EMBL" id="AKU91632.1"/>
    </source>
</evidence>
<evidence type="ECO:0000256" key="5">
    <source>
        <dbReference type="ARBA" id="ARBA00022695"/>
    </source>
</evidence>
<name>A0A0K1PDP9_9BACT</name>
<dbReference type="GO" id="GO:0106408">
    <property type="term" value="F:diadenylate cyclase activity"/>
    <property type="evidence" value="ECO:0007669"/>
    <property type="project" value="UniProtKB-EC"/>
</dbReference>
<comment type="function">
    <text evidence="10">Catalyzes the condensation of 2 ATP molecules into cyclic di-AMP (c-di-AMP), a second messenger used to regulate differing processes in different bacteria.</text>
</comment>
<evidence type="ECO:0000256" key="6">
    <source>
        <dbReference type="ARBA" id="ARBA00022741"/>
    </source>
</evidence>
<keyword evidence="7 10" id="KW-0067">ATP-binding</keyword>
<evidence type="ECO:0000313" key="13">
    <source>
        <dbReference type="Proteomes" id="UP000055590"/>
    </source>
</evidence>
<evidence type="ECO:0000256" key="4">
    <source>
        <dbReference type="ARBA" id="ARBA00022692"/>
    </source>
</evidence>
<dbReference type="EC" id="2.7.7.85" evidence="10"/>
<keyword evidence="13" id="KW-1185">Reference proteome</keyword>
<dbReference type="PANTHER" id="PTHR34185:SF1">
    <property type="entry name" value="DIADENYLATE CYCLASE"/>
    <property type="match status" value="1"/>
</dbReference>
<dbReference type="RefSeq" id="WP_050725918.1">
    <property type="nucleotide sequence ID" value="NZ_CP012332.1"/>
</dbReference>
<accession>A0A0K1PDP9</accession>
<reference evidence="12 13" key="1">
    <citation type="submission" date="2015-08" db="EMBL/GenBank/DDBJ databases">
        <authorList>
            <person name="Babu N.S."/>
            <person name="Beckwith C.J."/>
            <person name="Beseler K.G."/>
            <person name="Brison A."/>
            <person name="Carone J.V."/>
            <person name="Caskin T.P."/>
            <person name="Diamond M."/>
            <person name="Durham M.E."/>
            <person name="Foxe J.M."/>
            <person name="Go M."/>
            <person name="Henderson B.A."/>
            <person name="Jones I.B."/>
            <person name="McGettigan J.A."/>
            <person name="Micheletti S.J."/>
            <person name="Nasrallah M.E."/>
            <person name="Ortiz D."/>
            <person name="Piller C.R."/>
            <person name="Privatt S.R."/>
            <person name="Schneider S.L."/>
            <person name="Sharp S."/>
            <person name="Smith T.C."/>
            <person name="Stanton J.D."/>
            <person name="Ullery H.E."/>
            <person name="Wilson R.J."/>
            <person name="Serrano M.G."/>
            <person name="Buck G."/>
            <person name="Lee V."/>
            <person name="Wang Y."/>
            <person name="Carvalho R."/>
            <person name="Voegtly L."/>
            <person name="Shi R."/>
            <person name="Duckworth R."/>
            <person name="Johnson A."/>
            <person name="Loviza R."/>
            <person name="Walstead R."/>
            <person name="Shah Z."/>
            <person name="Kiflezghi M."/>
            <person name="Wade K."/>
            <person name="Ball S.L."/>
            <person name="Bradley K.W."/>
            <person name="Asai D.J."/>
            <person name="Bowman C.A."/>
            <person name="Russell D.A."/>
            <person name="Pope W.H."/>
            <person name="Jacobs-Sera D."/>
            <person name="Hendrix R.W."/>
            <person name="Hatfull G.F."/>
        </authorList>
    </citation>
    <scope>NUCLEOTIDE SEQUENCE [LARGE SCALE GENOMIC DNA]</scope>
    <source>
        <strain evidence="12 13">DSM 27710</strain>
    </source>
</reference>
<dbReference type="Proteomes" id="UP000055590">
    <property type="component" value="Chromosome"/>
</dbReference>
<comment type="similarity">
    <text evidence="10">Belongs to the adenylate cyclase family. DacA/CdaA subfamily.</text>
</comment>
<dbReference type="FunFam" id="3.40.1700.10:FF:000002">
    <property type="entry name" value="Diadenylate cyclase"/>
    <property type="match status" value="1"/>
</dbReference>
<dbReference type="Pfam" id="PF02457">
    <property type="entry name" value="DAC"/>
    <property type="match status" value="1"/>
</dbReference>
<dbReference type="PIRSF" id="PIRSF004793">
    <property type="entry name" value="UCP004793"/>
    <property type="match status" value="1"/>
</dbReference>
<keyword evidence="8 10" id="KW-1133">Transmembrane helix</keyword>
<dbReference type="Gene3D" id="3.40.1700.10">
    <property type="entry name" value="DNA integrity scanning protein, DisA, N-terminal domain"/>
    <property type="match status" value="1"/>
</dbReference>
<evidence type="ECO:0000256" key="3">
    <source>
        <dbReference type="ARBA" id="ARBA00022679"/>
    </source>
</evidence>
<evidence type="ECO:0000256" key="9">
    <source>
        <dbReference type="ARBA" id="ARBA00023136"/>
    </source>
</evidence>
<keyword evidence="2 10" id="KW-1003">Cell membrane</keyword>
<comment type="catalytic activity">
    <reaction evidence="1 10">
        <text>2 ATP = 3',3'-c-di-AMP + 2 diphosphate</text>
        <dbReference type="Rhea" id="RHEA:35655"/>
        <dbReference type="ChEBI" id="CHEBI:30616"/>
        <dbReference type="ChEBI" id="CHEBI:33019"/>
        <dbReference type="ChEBI" id="CHEBI:71500"/>
        <dbReference type="EC" id="2.7.7.85"/>
    </reaction>
</comment>
<feature type="transmembrane region" description="Helical" evidence="10">
    <location>
        <begin position="42"/>
        <end position="60"/>
    </location>
</feature>
<dbReference type="PATRIC" id="fig|1391653.3.peg.2111"/>
<dbReference type="PROSITE" id="PS51794">
    <property type="entry name" value="DAC"/>
    <property type="match status" value="1"/>
</dbReference>
<dbReference type="HAMAP" id="MF_01499">
    <property type="entry name" value="DacA"/>
    <property type="match status" value="1"/>
</dbReference>
<dbReference type="AlphaFoldDB" id="A0A0K1PDP9"/>
<dbReference type="PANTHER" id="PTHR34185">
    <property type="entry name" value="DIADENYLATE CYCLASE"/>
    <property type="match status" value="1"/>
</dbReference>
<evidence type="ECO:0000259" key="11">
    <source>
        <dbReference type="PROSITE" id="PS51794"/>
    </source>
</evidence>
<gene>
    <name evidence="10" type="primary">dacA</name>
    <name evidence="12" type="ORF">AKJ08_2019</name>
</gene>
<keyword evidence="3 10" id="KW-0808">Transferase</keyword>
<dbReference type="InterPro" id="IPR014046">
    <property type="entry name" value="C-di-AMP_synthase"/>
</dbReference>
<comment type="subunit">
    <text evidence="10">Probably a homodimer.</text>
</comment>
<evidence type="ECO:0000256" key="10">
    <source>
        <dbReference type="HAMAP-Rule" id="MF_01499"/>
    </source>
</evidence>
<dbReference type="NCBIfam" id="TIGR00159">
    <property type="entry name" value="diadenylate cyclase CdaA"/>
    <property type="match status" value="1"/>
</dbReference>
<dbReference type="SUPFAM" id="SSF143597">
    <property type="entry name" value="YojJ-like"/>
    <property type="match status" value="1"/>
</dbReference>
<evidence type="ECO:0000256" key="7">
    <source>
        <dbReference type="ARBA" id="ARBA00022840"/>
    </source>
</evidence>
<sequence length="271" mass="29678">MDLNGLFGLGGSWQVAMAIADVLIVSYVIYRVLLLIKGTTAVPMLVGLGMITVAFFASKWLGLHTFHWLVSQFLSYSFIFGIIVLFQGDIRRGLARLGQGWSLGYDRAGEASRIEELVQAAVKLAQRRHGALIVLERTAELDELIHQGIRVDAEISDEILLSMFQPGTPLHDGAVVISKGRIAAAKCVLPLSANPTVDHDLGTRHRSAIGLTEDVDAAVIVVSEERGRISLAVGGKIHRDMDPEVLRKFLLRLYAPPRRGSLPQRQRKVAA</sequence>
<dbReference type="STRING" id="1391653.AKJ08_2019"/>
<dbReference type="InterPro" id="IPR050338">
    <property type="entry name" value="DisA"/>
</dbReference>
<evidence type="ECO:0000256" key="2">
    <source>
        <dbReference type="ARBA" id="ARBA00022475"/>
    </source>
</evidence>
<feature type="transmembrane region" description="Helical" evidence="10">
    <location>
        <begin position="66"/>
        <end position="86"/>
    </location>
</feature>
<keyword evidence="4 10" id="KW-0812">Transmembrane</keyword>
<dbReference type="InterPro" id="IPR034701">
    <property type="entry name" value="CdaA"/>
</dbReference>
<dbReference type="InterPro" id="IPR003390">
    <property type="entry name" value="DNA_integrity_scan_DisA_N"/>
</dbReference>
<keyword evidence="9 10" id="KW-0472">Membrane</keyword>
<feature type="domain" description="DAC" evidence="11">
    <location>
        <begin position="87"/>
        <end position="243"/>
    </location>
</feature>
<dbReference type="EMBL" id="CP012332">
    <property type="protein sequence ID" value="AKU91632.1"/>
    <property type="molecule type" value="Genomic_DNA"/>
</dbReference>
<dbReference type="GO" id="GO:0006171">
    <property type="term" value="P:cAMP biosynthetic process"/>
    <property type="evidence" value="ECO:0007669"/>
    <property type="project" value="InterPro"/>
</dbReference>
<comment type="caution">
    <text evidence="10">Lacks conserved residue(s) required for the propagation of feature annotation.</text>
</comment>
<proteinExistence type="inferred from homology"/>
<feature type="transmembrane region" description="Helical" evidence="10">
    <location>
        <begin position="12"/>
        <end position="30"/>
    </location>
</feature>
<organism evidence="12 13">
    <name type="scientific">Vulgatibacter incomptus</name>
    <dbReference type="NCBI Taxonomy" id="1391653"/>
    <lineage>
        <taxon>Bacteria</taxon>
        <taxon>Pseudomonadati</taxon>
        <taxon>Myxococcota</taxon>
        <taxon>Myxococcia</taxon>
        <taxon>Myxococcales</taxon>
        <taxon>Cystobacterineae</taxon>
        <taxon>Vulgatibacteraceae</taxon>
        <taxon>Vulgatibacter</taxon>
    </lineage>
</organism>
<keyword evidence="6 10" id="KW-0547">Nucleotide-binding</keyword>
<protein>
    <recommendedName>
        <fullName evidence="10">Diadenylate cyclase</fullName>
        <shortName evidence="10">DAC</shortName>
        <ecNumber evidence="10">2.7.7.85</ecNumber>
    </recommendedName>
    <alternativeName>
        <fullName evidence="10">Cyclic-di-AMP synthase</fullName>
        <shortName evidence="10">c-di-AMP synthase</shortName>
    </alternativeName>
</protein>
<dbReference type="GO" id="GO:0004016">
    <property type="term" value="F:adenylate cyclase activity"/>
    <property type="evidence" value="ECO:0007669"/>
    <property type="project" value="UniProtKB-UniRule"/>
</dbReference>